<reference evidence="3 4" key="1">
    <citation type="submission" date="2022-06" db="EMBL/GenBank/DDBJ databases">
        <title>Dyella sp. Sa strain:Sa Genome sequencing.</title>
        <authorList>
            <person name="Park S."/>
        </authorList>
    </citation>
    <scope>NUCLEOTIDE SEQUENCE [LARGE SCALE GENOMIC DNA]</scope>
    <source>
        <strain evidence="3 4">Sa</strain>
    </source>
</reference>
<gene>
    <name evidence="3" type="ORF">NC595_00995</name>
</gene>
<keyword evidence="1" id="KW-0732">Signal</keyword>
<evidence type="ECO:0000313" key="4">
    <source>
        <dbReference type="Proteomes" id="UP001204615"/>
    </source>
</evidence>
<dbReference type="RefSeq" id="WP_253564267.1">
    <property type="nucleotide sequence ID" value="NZ_JAMZEK010000001.1"/>
</dbReference>
<dbReference type="Proteomes" id="UP001204615">
    <property type="component" value="Unassembled WGS sequence"/>
</dbReference>
<evidence type="ECO:0000313" key="3">
    <source>
        <dbReference type="EMBL" id="MCP1372632.1"/>
    </source>
</evidence>
<accession>A0ABT1F8K9</accession>
<feature type="domain" description="eCIS core" evidence="2">
    <location>
        <begin position="93"/>
        <end position="169"/>
    </location>
</feature>
<dbReference type="Pfam" id="PF13699">
    <property type="entry name" value="eCIS_core"/>
    <property type="match status" value="1"/>
</dbReference>
<evidence type="ECO:0000259" key="2">
    <source>
        <dbReference type="Pfam" id="PF13699"/>
    </source>
</evidence>
<organism evidence="3 4">
    <name type="scientific">Dyella lutea</name>
    <dbReference type="NCBI Taxonomy" id="2950441"/>
    <lineage>
        <taxon>Bacteria</taxon>
        <taxon>Pseudomonadati</taxon>
        <taxon>Pseudomonadota</taxon>
        <taxon>Gammaproteobacteria</taxon>
        <taxon>Lysobacterales</taxon>
        <taxon>Rhodanobacteraceae</taxon>
        <taxon>Dyella</taxon>
    </lineage>
</organism>
<feature type="chain" id="PRO_5045091601" evidence="1">
    <location>
        <begin position="24"/>
        <end position="313"/>
    </location>
</feature>
<comment type="caution">
    <text evidence="3">The sequence shown here is derived from an EMBL/GenBank/DDBJ whole genome shotgun (WGS) entry which is preliminary data.</text>
</comment>
<name>A0ABT1F8K9_9GAMM</name>
<keyword evidence="4" id="KW-1185">Reference proteome</keyword>
<proteinExistence type="predicted"/>
<evidence type="ECO:0000256" key="1">
    <source>
        <dbReference type="SAM" id="SignalP"/>
    </source>
</evidence>
<sequence length="313" mass="34372">MKRTLFIAMAAFAGTLLCGVANASWLSEITGVHIDLNRGTMEIKPPNPAAIGPMLQNLPKDVSQVLLNPAAPAIAESIRWSRAEAFRRGVQPIPPQIRQYLQPYFPPQILDKVRWTTAGGISIDGALKNWFNQEGAVTFDDVIVFSDARNTENVALWAHELTHVLQYQQMGIDTFAFQYMYEWNGMEQQARDNSSHIVASIDGTSRGMPMSWGYQGSVAQSSQQLTWGGMNQVAMSNIPAQQCIWIDNQRNMTGNNCPVAIRVAGVVMRRLYDGAVFTSPCIVPTCILPPNQSGPLLSPPGFMVIGVTAAYSI</sequence>
<feature type="signal peptide" evidence="1">
    <location>
        <begin position="1"/>
        <end position="23"/>
    </location>
</feature>
<dbReference type="EMBL" id="JAMZEK010000001">
    <property type="protein sequence ID" value="MCP1372632.1"/>
    <property type="molecule type" value="Genomic_DNA"/>
</dbReference>
<dbReference type="InterPro" id="IPR025295">
    <property type="entry name" value="eCIS_core_dom"/>
</dbReference>
<protein>
    <submittedName>
        <fullName evidence="3">DUF4157 domain-containing protein</fullName>
    </submittedName>
</protein>